<evidence type="ECO:0000313" key="2">
    <source>
        <dbReference type="Proteomes" id="UP000886501"/>
    </source>
</evidence>
<dbReference type="Proteomes" id="UP000886501">
    <property type="component" value="Unassembled WGS sequence"/>
</dbReference>
<proteinExistence type="predicted"/>
<name>A0ACB6Z356_THEGA</name>
<sequence>MCWFIWFICGASRCSDLYYPRHDSRIIYCGLGLRKSRFCCEIFARLGHRYKVQTSMTSTAITNTGVETLKLLRDPRTFLSSLTTHTLVAGYKGCHLVLKEA</sequence>
<evidence type="ECO:0000313" key="1">
    <source>
        <dbReference type="EMBL" id="KAF9643993.1"/>
    </source>
</evidence>
<keyword evidence="2" id="KW-1185">Reference proteome</keyword>
<reference evidence="1" key="2">
    <citation type="journal article" date="2020" name="Nat. Commun.">
        <title>Large-scale genome sequencing of mycorrhizal fungi provides insights into the early evolution of symbiotic traits.</title>
        <authorList>
            <person name="Miyauchi S."/>
            <person name="Kiss E."/>
            <person name="Kuo A."/>
            <person name="Drula E."/>
            <person name="Kohler A."/>
            <person name="Sanchez-Garcia M."/>
            <person name="Morin E."/>
            <person name="Andreopoulos B."/>
            <person name="Barry K.W."/>
            <person name="Bonito G."/>
            <person name="Buee M."/>
            <person name="Carver A."/>
            <person name="Chen C."/>
            <person name="Cichocki N."/>
            <person name="Clum A."/>
            <person name="Culley D."/>
            <person name="Crous P.W."/>
            <person name="Fauchery L."/>
            <person name="Girlanda M."/>
            <person name="Hayes R.D."/>
            <person name="Keri Z."/>
            <person name="LaButti K."/>
            <person name="Lipzen A."/>
            <person name="Lombard V."/>
            <person name="Magnuson J."/>
            <person name="Maillard F."/>
            <person name="Murat C."/>
            <person name="Nolan M."/>
            <person name="Ohm R.A."/>
            <person name="Pangilinan J."/>
            <person name="Pereira M.F."/>
            <person name="Perotto S."/>
            <person name="Peter M."/>
            <person name="Pfister S."/>
            <person name="Riley R."/>
            <person name="Sitrit Y."/>
            <person name="Stielow J.B."/>
            <person name="Szollosi G."/>
            <person name="Zifcakova L."/>
            <person name="Stursova M."/>
            <person name="Spatafora J.W."/>
            <person name="Tedersoo L."/>
            <person name="Vaario L.M."/>
            <person name="Yamada A."/>
            <person name="Yan M."/>
            <person name="Wang P."/>
            <person name="Xu J."/>
            <person name="Bruns T."/>
            <person name="Baldrian P."/>
            <person name="Vilgalys R."/>
            <person name="Dunand C."/>
            <person name="Henrissat B."/>
            <person name="Grigoriev I.V."/>
            <person name="Hibbett D."/>
            <person name="Nagy L.G."/>
            <person name="Martin F.M."/>
        </authorList>
    </citation>
    <scope>NUCLEOTIDE SEQUENCE</scope>
    <source>
        <strain evidence="1">P2</strain>
    </source>
</reference>
<accession>A0ACB6Z356</accession>
<comment type="caution">
    <text evidence="1">The sequence shown here is derived from an EMBL/GenBank/DDBJ whole genome shotgun (WGS) entry which is preliminary data.</text>
</comment>
<reference evidence="1" key="1">
    <citation type="submission" date="2019-10" db="EMBL/GenBank/DDBJ databases">
        <authorList>
            <consortium name="DOE Joint Genome Institute"/>
            <person name="Kuo A."/>
            <person name="Miyauchi S."/>
            <person name="Kiss E."/>
            <person name="Drula E."/>
            <person name="Kohler A."/>
            <person name="Sanchez-Garcia M."/>
            <person name="Andreopoulos B."/>
            <person name="Barry K.W."/>
            <person name="Bonito G."/>
            <person name="Buee M."/>
            <person name="Carver A."/>
            <person name="Chen C."/>
            <person name="Cichocki N."/>
            <person name="Clum A."/>
            <person name="Culley D."/>
            <person name="Crous P.W."/>
            <person name="Fauchery L."/>
            <person name="Girlanda M."/>
            <person name="Hayes R."/>
            <person name="Keri Z."/>
            <person name="Labutti K."/>
            <person name="Lipzen A."/>
            <person name="Lombard V."/>
            <person name="Magnuson J."/>
            <person name="Maillard F."/>
            <person name="Morin E."/>
            <person name="Murat C."/>
            <person name="Nolan M."/>
            <person name="Ohm R."/>
            <person name="Pangilinan J."/>
            <person name="Pereira M."/>
            <person name="Perotto S."/>
            <person name="Peter M."/>
            <person name="Riley R."/>
            <person name="Sitrit Y."/>
            <person name="Stielow B."/>
            <person name="Szollosi G."/>
            <person name="Zifcakova L."/>
            <person name="Stursova M."/>
            <person name="Spatafora J.W."/>
            <person name="Tedersoo L."/>
            <person name="Vaario L.-M."/>
            <person name="Yamada A."/>
            <person name="Yan M."/>
            <person name="Wang P."/>
            <person name="Xu J."/>
            <person name="Bruns T."/>
            <person name="Baldrian P."/>
            <person name="Vilgalys R."/>
            <person name="Henrissat B."/>
            <person name="Grigoriev I.V."/>
            <person name="Hibbett D."/>
            <person name="Nagy L.G."/>
            <person name="Martin F.M."/>
        </authorList>
    </citation>
    <scope>NUCLEOTIDE SEQUENCE</scope>
    <source>
        <strain evidence="1">P2</strain>
    </source>
</reference>
<dbReference type="EMBL" id="MU118169">
    <property type="protein sequence ID" value="KAF9643993.1"/>
    <property type="molecule type" value="Genomic_DNA"/>
</dbReference>
<gene>
    <name evidence="1" type="ORF">BDM02DRAFT_1250223</name>
</gene>
<protein>
    <submittedName>
        <fullName evidence="1">Uncharacterized protein</fullName>
    </submittedName>
</protein>
<organism evidence="1 2">
    <name type="scientific">Thelephora ganbajun</name>
    <name type="common">Ganba fungus</name>
    <dbReference type="NCBI Taxonomy" id="370292"/>
    <lineage>
        <taxon>Eukaryota</taxon>
        <taxon>Fungi</taxon>
        <taxon>Dikarya</taxon>
        <taxon>Basidiomycota</taxon>
        <taxon>Agaricomycotina</taxon>
        <taxon>Agaricomycetes</taxon>
        <taxon>Thelephorales</taxon>
        <taxon>Thelephoraceae</taxon>
        <taxon>Thelephora</taxon>
    </lineage>
</organism>